<dbReference type="AlphaFoldDB" id="A0A151IGM5"/>
<keyword evidence="4" id="KW-1185">Reference proteome</keyword>
<feature type="domain" description="Integrase zinc-binding" evidence="2">
    <location>
        <begin position="430"/>
        <end position="462"/>
    </location>
</feature>
<evidence type="ECO:0000259" key="2">
    <source>
        <dbReference type="Pfam" id="PF17921"/>
    </source>
</evidence>
<evidence type="ECO:0000313" key="3">
    <source>
        <dbReference type="EMBL" id="KYN00579.1"/>
    </source>
</evidence>
<dbReference type="EMBL" id="KQ977691">
    <property type="protein sequence ID" value="KYN00579.1"/>
    <property type="molecule type" value="Genomic_DNA"/>
</dbReference>
<name>A0A151IGM5_9HYME</name>
<gene>
    <name evidence="3" type="ORF">ALC62_08648</name>
</gene>
<dbReference type="Pfam" id="PF17921">
    <property type="entry name" value="Integrase_H2C2"/>
    <property type="match status" value="1"/>
</dbReference>
<sequence length="462" mass="51368">MVDTGAAPNIVKVRNINSDTLIQMNNILYLSGITNGRIKTLGSIQVFVGGHSVTMHVVPNDFPIVQEGILGSDFLWGAANINLTDSQVEWKGLVFPFIANEKITIPARSKATFYLRVLNGLATGYVPPLSVCEGVIIGNAIVTNKGGRAYLHAINTTEEEKEIAVPCVRLQEVESYSRKNPISLEPTGSANSEVLINTIQSVSQEERIKGIKETLRLNHLNKEEAEHVDKNNIELLDETSSSRENILISSDNDSTSDENISNVDDDSDGEDAIYTAPNVPYDLNKSSQVRTNVTKENLLSCKDNLVVFISQRGTPCDEGANILRQNGLLQDVRDTMVGRARPHPYKKKKIITLTIKNKVSELIQRETIEESIHSLLDVVTELDLESFTISKCDIDNVPFDYTFDKLKQIFQHTPVSITVCENFIRTPMPDERKDIIAENHSSAIGGHKGITKTYKRIRGNYF</sequence>
<feature type="compositionally biased region" description="Polar residues" evidence="1">
    <location>
        <begin position="248"/>
        <end position="262"/>
    </location>
</feature>
<dbReference type="InterPro" id="IPR041588">
    <property type="entry name" value="Integrase_H2C2"/>
</dbReference>
<organism evidence="3 4">
    <name type="scientific">Cyphomyrmex costatus</name>
    <dbReference type="NCBI Taxonomy" id="456900"/>
    <lineage>
        <taxon>Eukaryota</taxon>
        <taxon>Metazoa</taxon>
        <taxon>Ecdysozoa</taxon>
        <taxon>Arthropoda</taxon>
        <taxon>Hexapoda</taxon>
        <taxon>Insecta</taxon>
        <taxon>Pterygota</taxon>
        <taxon>Neoptera</taxon>
        <taxon>Endopterygota</taxon>
        <taxon>Hymenoptera</taxon>
        <taxon>Apocrita</taxon>
        <taxon>Aculeata</taxon>
        <taxon>Formicoidea</taxon>
        <taxon>Formicidae</taxon>
        <taxon>Myrmicinae</taxon>
        <taxon>Cyphomyrmex</taxon>
    </lineage>
</organism>
<accession>A0A151IGM5</accession>
<evidence type="ECO:0000313" key="4">
    <source>
        <dbReference type="Proteomes" id="UP000078542"/>
    </source>
</evidence>
<dbReference type="Proteomes" id="UP000078542">
    <property type="component" value="Unassembled WGS sequence"/>
</dbReference>
<proteinExistence type="predicted"/>
<protein>
    <recommendedName>
        <fullName evidence="2">Integrase zinc-binding domain-containing protein</fullName>
    </recommendedName>
</protein>
<reference evidence="3 4" key="1">
    <citation type="submission" date="2016-03" db="EMBL/GenBank/DDBJ databases">
        <title>Cyphomyrmex costatus WGS genome.</title>
        <authorList>
            <person name="Nygaard S."/>
            <person name="Hu H."/>
            <person name="Boomsma J."/>
            <person name="Zhang G."/>
        </authorList>
    </citation>
    <scope>NUCLEOTIDE SEQUENCE [LARGE SCALE GENOMIC DNA]</scope>
    <source>
        <strain evidence="3">MS0001</strain>
        <tissue evidence="3">Whole body</tissue>
    </source>
</reference>
<dbReference type="STRING" id="456900.A0A151IGM5"/>
<evidence type="ECO:0000256" key="1">
    <source>
        <dbReference type="SAM" id="MobiDB-lite"/>
    </source>
</evidence>
<feature type="region of interest" description="Disordered" evidence="1">
    <location>
        <begin position="248"/>
        <end position="270"/>
    </location>
</feature>